<name>A0ABD5TWY6_9EURY</name>
<comment type="caution">
    <text evidence="1">The sequence shown here is derived from an EMBL/GenBank/DDBJ whole genome shotgun (WGS) entry which is preliminary data.</text>
</comment>
<evidence type="ECO:0008006" key="3">
    <source>
        <dbReference type="Google" id="ProtNLM"/>
    </source>
</evidence>
<dbReference type="Proteomes" id="UP001596408">
    <property type="component" value="Unassembled WGS sequence"/>
</dbReference>
<dbReference type="InterPro" id="IPR006311">
    <property type="entry name" value="TAT_signal"/>
</dbReference>
<dbReference type="EMBL" id="JBHSXH010000011">
    <property type="protein sequence ID" value="MFC6825173.1"/>
    <property type="molecule type" value="Genomic_DNA"/>
</dbReference>
<dbReference type="AlphaFoldDB" id="A0ABD5TWY6"/>
<gene>
    <name evidence="1" type="ORF">ACFQEV_09225</name>
</gene>
<proteinExistence type="predicted"/>
<evidence type="ECO:0000313" key="2">
    <source>
        <dbReference type="Proteomes" id="UP001596408"/>
    </source>
</evidence>
<evidence type="ECO:0000313" key="1">
    <source>
        <dbReference type="EMBL" id="MFC6825173.1"/>
    </source>
</evidence>
<dbReference type="PROSITE" id="PS51318">
    <property type="entry name" value="TAT"/>
    <property type="match status" value="1"/>
</dbReference>
<reference evidence="1 2" key="1">
    <citation type="journal article" date="2019" name="Int. J. Syst. Evol. Microbiol.">
        <title>The Global Catalogue of Microorganisms (GCM) 10K type strain sequencing project: providing services to taxonomists for standard genome sequencing and annotation.</title>
        <authorList>
            <consortium name="The Broad Institute Genomics Platform"/>
            <consortium name="The Broad Institute Genome Sequencing Center for Infectious Disease"/>
            <person name="Wu L."/>
            <person name="Ma J."/>
        </authorList>
    </citation>
    <scope>NUCLEOTIDE SEQUENCE [LARGE SCALE GENOMIC DNA]</scope>
    <source>
        <strain evidence="1 2">YIM 94188</strain>
    </source>
</reference>
<dbReference type="RefSeq" id="WP_379695129.1">
    <property type="nucleotide sequence ID" value="NZ_JBHSXH010000011.1"/>
</dbReference>
<protein>
    <recommendedName>
        <fullName evidence="3">Tat (Twin-arginine translocation) pathway signal sequence</fullName>
    </recommendedName>
</protein>
<organism evidence="1 2">
    <name type="scientific">Halopelagius fulvigenes</name>
    <dbReference type="NCBI Taxonomy" id="1198324"/>
    <lineage>
        <taxon>Archaea</taxon>
        <taxon>Methanobacteriati</taxon>
        <taxon>Methanobacteriota</taxon>
        <taxon>Stenosarchaea group</taxon>
        <taxon>Halobacteria</taxon>
        <taxon>Halobacteriales</taxon>
        <taxon>Haloferacaceae</taxon>
    </lineage>
</organism>
<keyword evidence="2" id="KW-1185">Reference proteome</keyword>
<sequence length="199" mass="21619">MSKGQPSRVDEATCNSTTRRRLLKGTLGAAATVAAVPALGGVAAAHFPVELDIDVQPGNEENFLDAAEHESVSVAVHPSEFLGSDGERTTFNPADESVRYRFGSRFTLQKGEGARPLDEGEITRVEGASGESHEMLVLRFPVDDTGFDGGEETGWLYWERDEDGHHGYAGFDSVRVYGTETLNSDLLELFKRKLGAEDN</sequence>
<accession>A0ABD5TWY6</accession>